<keyword evidence="1" id="KW-0732">Signal</keyword>
<name>A0A1Y1CHZ1_9BACT</name>
<accession>A0A1Y1CHZ1</accession>
<dbReference type="Proteomes" id="UP000218267">
    <property type="component" value="Chromosome"/>
</dbReference>
<feature type="signal peptide" evidence="1">
    <location>
        <begin position="1"/>
        <end position="18"/>
    </location>
</feature>
<gene>
    <name evidence="2" type="ORF">ALGA_1578</name>
</gene>
<dbReference type="EMBL" id="AP018042">
    <property type="protein sequence ID" value="BAX79954.1"/>
    <property type="molecule type" value="Genomic_DNA"/>
</dbReference>
<reference evidence="2 3" key="1">
    <citation type="journal article" date="2018" name="Mar. Genomics">
        <title>Complete genome sequence of Marinifilaceae bacterium strain SPP2, isolated from the Antarctic marine sediment.</title>
        <authorList>
            <person name="Watanabe M."/>
            <person name="Kojima H."/>
            <person name="Fukui M."/>
        </authorList>
    </citation>
    <scope>NUCLEOTIDE SEQUENCE [LARGE SCALE GENOMIC DNA]</scope>
    <source>
        <strain evidence="2 3">SPP2</strain>
    </source>
</reference>
<dbReference type="KEGG" id="mbas:ALGA_1578"/>
<evidence type="ECO:0000313" key="2">
    <source>
        <dbReference type="EMBL" id="BAX79954.1"/>
    </source>
</evidence>
<sequence length="148" mass="16321">MKKSIFIFFVLFGFALSAQNTKVEVLKEFLKGTIQLDTGDVDVRQPIFSINKLASKKADKAIDLTKENVAEVLAEAKNYSTCIITVGVHTLVKVTDFEDCSPSGAWGVCMPMGKGYIQKGGNLNEAHDYLKNIIGRPGSQEIKVFLFK</sequence>
<protein>
    <submittedName>
        <fullName evidence="2">Uncharacterized protein</fullName>
    </submittedName>
</protein>
<organism evidence="2 3">
    <name type="scientific">Labilibaculum antarcticum</name>
    <dbReference type="NCBI Taxonomy" id="1717717"/>
    <lineage>
        <taxon>Bacteria</taxon>
        <taxon>Pseudomonadati</taxon>
        <taxon>Bacteroidota</taxon>
        <taxon>Bacteroidia</taxon>
        <taxon>Marinilabiliales</taxon>
        <taxon>Marinifilaceae</taxon>
        <taxon>Labilibaculum</taxon>
    </lineage>
</organism>
<dbReference type="AlphaFoldDB" id="A0A1Y1CHZ1"/>
<dbReference type="RefSeq" id="WP_096428832.1">
    <property type="nucleotide sequence ID" value="NZ_AP018042.1"/>
</dbReference>
<dbReference type="OrthoDB" id="1448963at2"/>
<keyword evidence="3" id="KW-1185">Reference proteome</keyword>
<evidence type="ECO:0000313" key="3">
    <source>
        <dbReference type="Proteomes" id="UP000218267"/>
    </source>
</evidence>
<reference evidence="3" key="2">
    <citation type="journal article" date="2020" name="Antonie Van Leeuwenhoek">
        <title>Labilibaculum antarcticum sp. nov., a novel facultative anaerobic, psychrotorelant bacterium isolated from marine sediment of Antarctica.</title>
        <authorList>
            <person name="Watanabe M."/>
            <person name="Kojima H."/>
            <person name="Fukui M."/>
        </authorList>
    </citation>
    <scope>NUCLEOTIDE SEQUENCE [LARGE SCALE GENOMIC DNA]</scope>
    <source>
        <strain evidence="3">SPP2</strain>
    </source>
</reference>
<evidence type="ECO:0000256" key="1">
    <source>
        <dbReference type="SAM" id="SignalP"/>
    </source>
</evidence>
<proteinExistence type="predicted"/>
<feature type="chain" id="PRO_5012847151" evidence="1">
    <location>
        <begin position="19"/>
        <end position="148"/>
    </location>
</feature>